<keyword evidence="1" id="KW-0812">Transmembrane</keyword>
<evidence type="ECO:0000259" key="2">
    <source>
        <dbReference type="Pfam" id="PF04536"/>
    </source>
</evidence>
<comment type="caution">
    <text evidence="3">The sequence shown here is derived from an EMBL/GenBank/DDBJ whole genome shotgun (WGS) entry which is preliminary data.</text>
</comment>
<proteinExistence type="predicted"/>
<evidence type="ECO:0000313" key="4">
    <source>
        <dbReference type="Proteomes" id="UP000642094"/>
    </source>
</evidence>
<evidence type="ECO:0000313" key="3">
    <source>
        <dbReference type="EMBL" id="MBD2188103.1"/>
    </source>
</evidence>
<accession>A0ABR7ZVZ5</accession>
<evidence type="ECO:0000256" key="1">
    <source>
        <dbReference type="SAM" id="Phobius"/>
    </source>
</evidence>
<dbReference type="PANTHER" id="PTHR30373">
    <property type="entry name" value="UPF0603 PROTEIN YGCG"/>
    <property type="match status" value="1"/>
</dbReference>
<feature type="domain" description="TPM" evidence="2">
    <location>
        <begin position="49"/>
        <end position="172"/>
    </location>
</feature>
<reference evidence="3 4" key="1">
    <citation type="journal article" date="2020" name="ISME J.">
        <title>Comparative genomics reveals insights into cyanobacterial evolution and habitat adaptation.</title>
        <authorList>
            <person name="Chen M.Y."/>
            <person name="Teng W.K."/>
            <person name="Zhao L."/>
            <person name="Hu C.X."/>
            <person name="Zhou Y.K."/>
            <person name="Han B.P."/>
            <person name="Song L.R."/>
            <person name="Shu W.S."/>
        </authorList>
    </citation>
    <scope>NUCLEOTIDE SEQUENCE [LARGE SCALE GENOMIC DNA]</scope>
    <source>
        <strain evidence="3 4">FACHB-723</strain>
    </source>
</reference>
<keyword evidence="1" id="KW-1133">Transmembrane helix</keyword>
<dbReference type="Proteomes" id="UP000642094">
    <property type="component" value="Unassembled WGS sequence"/>
</dbReference>
<sequence length="229" mass="25693">MPIPKRFHRHLFIFVGIILAVLLLVQPVSIADSSIDWGKPEQERQGWIDDRADLLDWQSELRLSLRINKLVGRTSAEFAIASLPKIATSESPRAFAIKLFNTLGVGKRETNNGVLLLVSKNDRRIEIVTGKGLSEVLPDTEISDLIQQEIVPSFQEQQYARGITQGVNAIAQRLELRLPSTILPNWMPMFFVWIPWFIAIGGAGWMIFVTASAIAEFHPSASAHAHTRF</sequence>
<organism evidence="3 4">
    <name type="scientific">Pseudanabaena mucicola FACHB-723</name>
    <dbReference type="NCBI Taxonomy" id="2692860"/>
    <lineage>
        <taxon>Bacteria</taxon>
        <taxon>Bacillati</taxon>
        <taxon>Cyanobacteriota</taxon>
        <taxon>Cyanophyceae</taxon>
        <taxon>Pseudanabaenales</taxon>
        <taxon>Pseudanabaenaceae</taxon>
        <taxon>Pseudanabaena</taxon>
    </lineage>
</organism>
<gene>
    <name evidence="3" type="ORF">H6F41_08095</name>
</gene>
<keyword evidence="4" id="KW-1185">Reference proteome</keyword>
<name>A0ABR7ZVZ5_9CYAN</name>
<dbReference type="Gene3D" id="3.10.310.50">
    <property type="match status" value="1"/>
</dbReference>
<dbReference type="InterPro" id="IPR007621">
    <property type="entry name" value="TPM_dom"/>
</dbReference>
<dbReference type="PANTHER" id="PTHR30373:SF2">
    <property type="entry name" value="UPF0603 PROTEIN YGCG"/>
    <property type="match status" value="1"/>
</dbReference>
<dbReference type="Pfam" id="PF04536">
    <property type="entry name" value="TPM_phosphatase"/>
    <property type="match status" value="1"/>
</dbReference>
<feature type="transmembrane region" description="Helical" evidence="1">
    <location>
        <begin position="186"/>
        <end position="208"/>
    </location>
</feature>
<keyword evidence="1" id="KW-0472">Membrane</keyword>
<protein>
    <submittedName>
        <fullName evidence="3">TPM domain-containing protein</fullName>
    </submittedName>
</protein>
<dbReference type="RefSeq" id="WP_190402961.1">
    <property type="nucleotide sequence ID" value="NZ_JACJQB010000011.1"/>
</dbReference>
<dbReference type="EMBL" id="JACJQB010000011">
    <property type="protein sequence ID" value="MBD2188103.1"/>
    <property type="molecule type" value="Genomic_DNA"/>
</dbReference>